<feature type="disulfide bond" evidence="13">
    <location>
        <begin position="246"/>
        <end position="446"/>
    </location>
</feature>
<dbReference type="InterPro" id="IPR033874">
    <property type="entry name" value="Memapsin-like"/>
</dbReference>
<dbReference type="GO" id="GO:0006509">
    <property type="term" value="P:membrane protein ectodomain proteolysis"/>
    <property type="evidence" value="ECO:0007669"/>
    <property type="project" value="TreeGrafter"/>
</dbReference>
<evidence type="ECO:0000256" key="9">
    <source>
        <dbReference type="ARBA" id="ARBA00023136"/>
    </source>
</evidence>
<dbReference type="InterPro" id="IPR021109">
    <property type="entry name" value="Peptidase_aspartic_dom_sf"/>
</dbReference>
<dbReference type="GeneID" id="110076824"/>
<dbReference type="PRINTS" id="PR01815">
    <property type="entry name" value="BACEFAMILY"/>
</dbReference>
<dbReference type="PROSITE" id="PS00141">
    <property type="entry name" value="ASP_PROTEASE"/>
    <property type="match status" value="1"/>
</dbReference>
<evidence type="ECO:0000313" key="20">
    <source>
        <dbReference type="RefSeq" id="XP_020644988.2"/>
    </source>
</evidence>
<sequence>MAERPAARWLLHHHHLLLLLFFLVVALSVAGRCRAHFAFPLRVSSPVAPDGSVAPTPLFLKPPGGDGTGSPPEKAAGLAFASEPGGAVNLVAMVDNLQGDSGRGYYLELLVGTPGQKLNILVDTGSSNFAVAGAPNTDVSSYFDTEKSSTYRSLGIEVTVKYTQGSWTGTLGTDVITMPKGINGTYTINIATIFQSENFFLKGIEWQGILGLAYDTLAKPSSSVETFFDSLVNQARIPNIFSLQMCGAGLPVSGTGTNGGSLVLGGIEPSLYKGEIWYTPIMKEWYYQVEVLKLEVGGQVLNLDCKEYNSDKAIVDSGTTLLRLPEKVFQAVVEAIIQTSLIQEFSSGFWRGTQLACWDKTEKPWTFFPEISIYLRDENSSRSFSITIFPQLYIQPVLEVAPNLGCYRFGISSSNNALVIGATVMEGFYVIFDRSQKRVGFALSTCAEIDGSPVSEIKGPFTTADVAGTCASTVFLHESLLWIVSYTLMSFCGLVLLVLIILLLLPSWCRHPYTDSDIVNDESSLVRHRWK</sequence>
<keyword evidence="8 16" id="KW-1133">Transmembrane helix</keyword>
<evidence type="ECO:0000256" key="11">
    <source>
        <dbReference type="ARBA" id="ARBA00023157"/>
    </source>
</evidence>
<dbReference type="PANTHER" id="PTHR47965:SF40">
    <property type="entry name" value="BETA-SECRETASE 2"/>
    <property type="match status" value="1"/>
</dbReference>
<evidence type="ECO:0000313" key="19">
    <source>
        <dbReference type="Proteomes" id="UP001652642"/>
    </source>
</evidence>
<evidence type="ECO:0000256" key="6">
    <source>
        <dbReference type="ARBA" id="ARBA00022750"/>
    </source>
</evidence>
<dbReference type="OrthoDB" id="2747330at2759"/>
<dbReference type="PANTHER" id="PTHR47965">
    <property type="entry name" value="ASPARTYL PROTEASE-RELATED"/>
    <property type="match status" value="1"/>
</dbReference>
<feature type="active site" evidence="12">
    <location>
        <position position="316"/>
    </location>
</feature>
<evidence type="ECO:0000256" key="10">
    <source>
        <dbReference type="ARBA" id="ARBA00023145"/>
    </source>
</evidence>
<keyword evidence="14" id="KW-0325">Glycoprotein</keyword>
<dbReference type="InterPro" id="IPR001969">
    <property type="entry name" value="Aspartic_peptidase_AS"/>
</dbReference>
<evidence type="ECO:0000256" key="2">
    <source>
        <dbReference type="ARBA" id="ARBA00007447"/>
    </source>
</evidence>
<keyword evidence="9 16" id="KW-0472">Membrane</keyword>
<dbReference type="Proteomes" id="UP001652642">
    <property type="component" value="Chromosome 3"/>
</dbReference>
<feature type="disulfide bond" evidence="13">
    <location>
        <begin position="357"/>
        <end position="406"/>
    </location>
</feature>
<protein>
    <submittedName>
        <fullName evidence="20">Beta-secretase 2 isoform X1</fullName>
    </submittedName>
</protein>
<accession>A0A6J0TBT9</accession>
<dbReference type="Gene3D" id="2.40.70.10">
    <property type="entry name" value="Acid Proteases"/>
    <property type="match status" value="2"/>
</dbReference>
<keyword evidence="6 15" id="KW-0064">Aspartyl protease</keyword>
<proteinExistence type="inferred from homology"/>
<feature type="domain" description="Peptidase A1" evidence="18">
    <location>
        <begin position="105"/>
        <end position="442"/>
    </location>
</feature>
<keyword evidence="10" id="KW-0865">Zymogen</keyword>
<name>A0A6J0TBT9_9SAUR</name>
<feature type="disulfide bond" evidence="13">
    <location>
        <begin position="305"/>
        <end position="470"/>
    </location>
</feature>
<comment type="subcellular location">
    <subcellularLocation>
        <location evidence="1">Membrane</location>
        <topology evidence="1">Single-pass type I membrane protein</topology>
    </subcellularLocation>
</comment>
<dbReference type="InterPro" id="IPR033121">
    <property type="entry name" value="PEPTIDASE_A1"/>
</dbReference>
<keyword evidence="7 15" id="KW-0378">Hydrolase</keyword>
<reference evidence="20" key="1">
    <citation type="submission" date="2025-08" db="UniProtKB">
        <authorList>
            <consortium name="RefSeq"/>
        </authorList>
    </citation>
    <scope>IDENTIFICATION</scope>
</reference>
<feature type="transmembrane region" description="Helical" evidence="16">
    <location>
        <begin position="480"/>
        <end position="505"/>
    </location>
</feature>
<dbReference type="PRINTS" id="PR00792">
    <property type="entry name" value="PEPSIN"/>
</dbReference>
<dbReference type="GO" id="GO:0004190">
    <property type="term" value="F:aspartic-type endopeptidase activity"/>
    <property type="evidence" value="ECO:0007669"/>
    <property type="project" value="UniProtKB-KW"/>
</dbReference>
<dbReference type="GO" id="GO:0005768">
    <property type="term" value="C:endosome"/>
    <property type="evidence" value="ECO:0007669"/>
    <property type="project" value="TreeGrafter"/>
</dbReference>
<dbReference type="PRINTS" id="PR01817">
    <property type="entry name" value="BACE2"/>
</dbReference>
<keyword evidence="3 15" id="KW-0645">Protease</keyword>
<feature type="glycosylation site" description="N-linked (GlcNAc...) asparagine" evidence="14">
    <location>
        <position position="183"/>
    </location>
</feature>
<keyword evidence="4 16" id="KW-0812">Transmembrane</keyword>
<keyword evidence="5 17" id="KW-0732">Signal</keyword>
<dbReference type="KEGG" id="pvt:110076824"/>
<evidence type="ECO:0000256" key="1">
    <source>
        <dbReference type="ARBA" id="ARBA00004479"/>
    </source>
</evidence>
<evidence type="ECO:0000256" key="13">
    <source>
        <dbReference type="PIRSR" id="PIRSR609121-2"/>
    </source>
</evidence>
<evidence type="ECO:0000256" key="7">
    <source>
        <dbReference type="ARBA" id="ARBA00022801"/>
    </source>
</evidence>
<feature type="glycosylation site" description="N-linked (GlcNAc...) asparagine" evidence="14">
    <location>
        <position position="379"/>
    </location>
</feature>
<evidence type="ECO:0000259" key="18">
    <source>
        <dbReference type="PROSITE" id="PS51767"/>
    </source>
</evidence>
<evidence type="ECO:0000256" key="4">
    <source>
        <dbReference type="ARBA" id="ARBA00022692"/>
    </source>
</evidence>
<feature type="active site" evidence="12">
    <location>
        <position position="123"/>
    </location>
</feature>
<dbReference type="InParanoid" id="A0A6J0TBT9"/>
<dbReference type="InterPro" id="IPR001461">
    <property type="entry name" value="Aspartic_peptidase_A1"/>
</dbReference>
<evidence type="ECO:0000256" key="8">
    <source>
        <dbReference type="ARBA" id="ARBA00022989"/>
    </source>
</evidence>
<evidence type="ECO:0000256" key="12">
    <source>
        <dbReference type="PIRSR" id="PIRSR601461-1"/>
    </source>
</evidence>
<dbReference type="GO" id="GO:0005886">
    <property type="term" value="C:plasma membrane"/>
    <property type="evidence" value="ECO:0007669"/>
    <property type="project" value="TreeGrafter"/>
</dbReference>
<dbReference type="CDD" id="cd05473">
    <property type="entry name" value="beta_secretase_like"/>
    <property type="match status" value="1"/>
</dbReference>
<feature type="signal peptide" evidence="17">
    <location>
        <begin position="1"/>
        <end position="30"/>
    </location>
</feature>
<evidence type="ECO:0000256" key="14">
    <source>
        <dbReference type="PIRSR" id="PIRSR609121-3"/>
    </source>
</evidence>
<dbReference type="InterPro" id="IPR009119">
    <property type="entry name" value="BACE"/>
</dbReference>
<evidence type="ECO:0000256" key="5">
    <source>
        <dbReference type="ARBA" id="ARBA00022729"/>
    </source>
</evidence>
<evidence type="ECO:0000256" key="16">
    <source>
        <dbReference type="SAM" id="Phobius"/>
    </source>
</evidence>
<evidence type="ECO:0000256" key="15">
    <source>
        <dbReference type="RuleBase" id="RU000454"/>
    </source>
</evidence>
<comment type="similarity">
    <text evidence="2 15">Belongs to the peptidase A1 family.</text>
</comment>
<dbReference type="Pfam" id="PF00026">
    <property type="entry name" value="Asp"/>
    <property type="match status" value="1"/>
</dbReference>
<keyword evidence="19" id="KW-1185">Reference proteome</keyword>
<dbReference type="PROSITE" id="PS51767">
    <property type="entry name" value="PEPTIDASE_A1"/>
    <property type="match status" value="1"/>
</dbReference>
<dbReference type="SUPFAM" id="SSF50630">
    <property type="entry name" value="Acid proteases"/>
    <property type="match status" value="1"/>
</dbReference>
<feature type="chain" id="PRO_5045744222" evidence="17">
    <location>
        <begin position="31"/>
        <end position="531"/>
    </location>
</feature>
<keyword evidence="11 13" id="KW-1015">Disulfide bond</keyword>
<evidence type="ECO:0000256" key="17">
    <source>
        <dbReference type="SAM" id="SignalP"/>
    </source>
</evidence>
<dbReference type="InterPro" id="IPR009121">
    <property type="entry name" value="BACE2"/>
</dbReference>
<gene>
    <name evidence="20" type="primary">BACE2</name>
</gene>
<dbReference type="GO" id="GO:0005802">
    <property type="term" value="C:trans-Golgi network"/>
    <property type="evidence" value="ECO:0007669"/>
    <property type="project" value="TreeGrafter"/>
</dbReference>
<dbReference type="RefSeq" id="XP_020644988.2">
    <property type="nucleotide sequence ID" value="XM_020789329.2"/>
</dbReference>
<evidence type="ECO:0000256" key="3">
    <source>
        <dbReference type="ARBA" id="ARBA00022670"/>
    </source>
</evidence>
<dbReference type="GO" id="GO:0050435">
    <property type="term" value="P:amyloid-beta metabolic process"/>
    <property type="evidence" value="ECO:0007669"/>
    <property type="project" value="TreeGrafter"/>
</dbReference>
<dbReference type="AlphaFoldDB" id="A0A6J0TBT9"/>
<dbReference type="CTD" id="25825"/>
<organism evidence="19 20">
    <name type="scientific">Pogona vitticeps</name>
    <name type="common">central bearded dragon</name>
    <dbReference type="NCBI Taxonomy" id="103695"/>
    <lineage>
        <taxon>Eukaryota</taxon>
        <taxon>Metazoa</taxon>
        <taxon>Chordata</taxon>
        <taxon>Craniata</taxon>
        <taxon>Vertebrata</taxon>
        <taxon>Euteleostomi</taxon>
        <taxon>Lepidosauria</taxon>
        <taxon>Squamata</taxon>
        <taxon>Bifurcata</taxon>
        <taxon>Unidentata</taxon>
        <taxon>Episquamata</taxon>
        <taxon>Toxicofera</taxon>
        <taxon>Iguania</taxon>
        <taxon>Acrodonta</taxon>
        <taxon>Agamidae</taxon>
        <taxon>Amphibolurinae</taxon>
        <taxon>Pogona</taxon>
    </lineage>
</organism>